<organism evidence="1 2">
    <name type="scientific">Leptospira ilyithenensis</name>
    <dbReference type="NCBI Taxonomy" id="2484901"/>
    <lineage>
        <taxon>Bacteria</taxon>
        <taxon>Pseudomonadati</taxon>
        <taxon>Spirochaetota</taxon>
        <taxon>Spirochaetia</taxon>
        <taxon>Leptospirales</taxon>
        <taxon>Leptospiraceae</taxon>
        <taxon>Leptospira</taxon>
    </lineage>
</organism>
<keyword evidence="2" id="KW-1185">Reference proteome</keyword>
<comment type="caution">
    <text evidence="1">The sequence shown here is derived from an EMBL/GenBank/DDBJ whole genome shotgun (WGS) entry which is preliminary data.</text>
</comment>
<proteinExistence type="predicted"/>
<evidence type="ECO:0000313" key="2">
    <source>
        <dbReference type="Proteomes" id="UP000298264"/>
    </source>
</evidence>
<evidence type="ECO:0000313" key="1">
    <source>
        <dbReference type="EMBL" id="TGN10525.1"/>
    </source>
</evidence>
<dbReference type="OrthoDB" id="339103at2"/>
<dbReference type="EMBL" id="RQHV01000043">
    <property type="protein sequence ID" value="TGN10525.1"/>
    <property type="molecule type" value="Genomic_DNA"/>
</dbReference>
<gene>
    <name evidence="1" type="ORF">EHS11_09565</name>
</gene>
<protein>
    <recommendedName>
        <fullName evidence="3">Amidohydrolase</fullName>
    </recommendedName>
</protein>
<name>A0A4R9LP30_9LEPT</name>
<sequence length="477" mass="54411">MKNRRLPCFLLFIYLSAFSPSLLLSQNLKMLGVRVWESEKKQFGEVSDLEVTGGKVRSITRKTTNFKEPIRYILPGFCDASVTIGANSFGGETNREILPQLLLGFLATGFSHVESVGDGDLTKVKDEISKSKIIGPFILQSQKPWVYDANFRENSPSKDQYFALGLDSKSLEAGEGKRDRSRHQPIFLKKAEGQSFPQTTLFQWKSKWDKQGYTPLAYTFADRLAWKDALDTGFPVIFHPMPANANLSQVQTRQFLWAPLLNVTYFLSLRNDPKSLTLRLQQIGEHFPYFKEKFLPNFLDGLPDEVDLEKANLAKSEFYSLWEIFRKEHRKERLLFASGSGHWASFPGVGAIQEISLWEASWKTLAKSKESRTEEESLPWWKRIFARPEFSEIRKVETDPETLPAERKELVQILTEKTCRFIGADHEGKISIGKPAHFSVFKENPLKKSLGIFAIESMVLGGKLVYTPKPEKVGKKP</sequence>
<dbReference type="Proteomes" id="UP000298264">
    <property type="component" value="Unassembled WGS sequence"/>
</dbReference>
<reference evidence="1" key="1">
    <citation type="journal article" date="2019" name="PLoS Negl. Trop. Dis.">
        <title>Revisiting the worldwide diversity of Leptospira species in the environment.</title>
        <authorList>
            <person name="Vincent A.T."/>
            <person name="Schiettekatte O."/>
            <person name="Bourhy P."/>
            <person name="Veyrier F.J."/>
            <person name="Picardeau M."/>
        </authorList>
    </citation>
    <scope>NUCLEOTIDE SEQUENCE [LARGE SCALE GENOMIC DNA]</scope>
    <source>
        <strain evidence="1">201400974</strain>
    </source>
</reference>
<dbReference type="AlphaFoldDB" id="A0A4R9LP30"/>
<evidence type="ECO:0008006" key="3">
    <source>
        <dbReference type="Google" id="ProtNLM"/>
    </source>
</evidence>
<accession>A0A4R9LP30</accession>